<evidence type="ECO:0000256" key="2">
    <source>
        <dbReference type="ARBA" id="ARBA00009403"/>
    </source>
</evidence>
<dbReference type="OMA" id="NTNCAVF"/>
<proteinExistence type="inferred from homology"/>
<evidence type="ECO:0000256" key="3">
    <source>
        <dbReference type="ARBA" id="ARBA00022490"/>
    </source>
</evidence>
<feature type="domain" description="Cystatin" evidence="6">
    <location>
        <begin position="1"/>
        <end position="73"/>
    </location>
</feature>
<organism evidence="7 8">
    <name type="scientific">Chrysemys picta bellii</name>
    <name type="common">Western painted turtle</name>
    <name type="synonym">Emys bellii</name>
    <dbReference type="NCBI Taxonomy" id="8478"/>
    <lineage>
        <taxon>Eukaryota</taxon>
        <taxon>Metazoa</taxon>
        <taxon>Chordata</taxon>
        <taxon>Craniata</taxon>
        <taxon>Vertebrata</taxon>
        <taxon>Euteleostomi</taxon>
        <taxon>Archelosauria</taxon>
        <taxon>Testudinata</taxon>
        <taxon>Testudines</taxon>
        <taxon>Cryptodira</taxon>
        <taxon>Durocryptodira</taxon>
        <taxon>Testudinoidea</taxon>
        <taxon>Emydidae</taxon>
        <taxon>Chrysemys</taxon>
    </lineage>
</organism>
<dbReference type="Pfam" id="PF00031">
    <property type="entry name" value="Cystatin"/>
    <property type="match status" value="1"/>
</dbReference>
<dbReference type="FunFam" id="3.10.450.10:FF:000001">
    <property type="entry name" value="Cystatin-A"/>
    <property type="match status" value="1"/>
</dbReference>
<keyword evidence="8" id="KW-1185">Reference proteome</keyword>
<evidence type="ECO:0000313" key="7">
    <source>
        <dbReference type="Ensembl" id="ENSCPBP00000000872.1"/>
    </source>
</evidence>
<dbReference type="SUPFAM" id="SSF54403">
    <property type="entry name" value="Cystatin/monellin"/>
    <property type="match status" value="1"/>
</dbReference>
<accession>A0A8C3H5I4</accession>
<reference evidence="7" key="2">
    <citation type="submission" date="2025-09" db="UniProtKB">
        <authorList>
            <consortium name="Ensembl"/>
        </authorList>
    </citation>
    <scope>IDENTIFICATION</scope>
</reference>
<dbReference type="Gene3D" id="3.10.450.10">
    <property type="match status" value="1"/>
</dbReference>
<dbReference type="GO" id="GO:0004869">
    <property type="term" value="F:cysteine-type endopeptidase inhibitor activity"/>
    <property type="evidence" value="ECO:0007669"/>
    <property type="project" value="UniProtKB-KW"/>
</dbReference>
<keyword evidence="5" id="KW-0789">Thiol protease inhibitor</keyword>
<dbReference type="GeneTree" id="ENSGT00940000155717"/>
<dbReference type="CDD" id="cd00042">
    <property type="entry name" value="CY"/>
    <property type="match status" value="1"/>
</dbReference>
<dbReference type="InterPro" id="IPR046350">
    <property type="entry name" value="Cystatin_sf"/>
</dbReference>
<comment type="subcellular location">
    <subcellularLocation>
        <location evidence="1">Cytoplasm</location>
    </subcellularLocation>
</comment>
<reference evidence="7" key="1">
    <citation type="submission" date="2025-08" db="UniProtKB">
        <authorList>
            <consortium name="Ensembl"/>
        </authorList>
    </citation>
    <scope>IDENTIFICATION</scope>
</reference>
<dbReference type="InterPro" id="IPR000010">
    <property type="entry name" value="Cystatin_dom"/>
</dbReference>
<dbReference type="PRINTS" id="PR00295">
    <property type="entry name" value="STEFINA"/>
</dbReference>
<evidence type="ECO:0000256" key="5">
    <source>
        <dbReference type="ARBA" id="ARBA00022704"/>
    </source>
</evidence>
<keyword evidence="4" id="KW-0646">Protease inhibitor</keyword>
<dbReference type="InterPro" id="IPR001713">
    <property type="entry name" value="Prot_inh_stefin"/>
</dbReference>
<evidence type="ECO:0000259" key="6">
    <source>
        <dbReference type="SMART" id="SM00043"/>
    </source>
</evidence>
<dbReference type="GO" id="GO:0005829">
    <property type="term" value="C:cytosol"/>
    <property type="evidence" value="ECO:0007669"/>
    <property type="project" value="TreeGrafter"/>
</dbReference>
<comment type="similarity">
    <text evidence="2">Belongs to the cystatin family.</text>
</comment>
<dbReference type="PANTHER" id="PTHR11414">
    <property type="entry name" value="CYSTATIN FAMILY MEMBER"/>
    <property type="match status" value="1"/>
</dbReference>
<dbReference type="Ensembl" id="ENSCPBT00000001089.1">
    <property type="protein sequence ID" value="ENSCPBP00000000872.1"/>
    <property type="gene ID" value="ENSCPBG00000000710.1"/>
</dbReference>
<protein>
    <recommendedName>
        <fullName evidence="6">Cystatin domain-containing protein</fullName>
    </recommendedName>
</protein>
<evidence type="ECO:0000256" key="4">
    <source>
        <dbReference type="ARBA" id="ARBA00022690"/>
    </source>
</evidence>
<name>A0A8C3H5I4_CHRPI</name>
<dbReference type="SMART" id="SM00043">
    <property type="entry name" value="CY"/>
    <property type="match status" value="1"/>
</dbReference>
<dbReference type="PANTHER" id="PTHR11414:SF20">
    <property type="entry name" value="CYSTATIN-A"/>
    <property type="match status" value="1"/>
</dbReference>
<dbReference type="AlphaFoldDB" id="A0A8C3H5I4"/>
<dbReference type="Proteomes" id="UP000694380">
    <property type="component" value="Unplaced"/>
</dbReference>
<evidence type="ECO:0000256" key="1">
    <source>
        <dbReference type="ARBA" id="ARBA00004496"/>
    </source>
</evidence>
<keyword evidence="3" id="KW-0963">Cytoplasm</keyword>
<sequence length="74" mass="8050">MLVGGLSTTKPATPEIQEIADQVKPQLEGKENKTYSVFVAIIYNTQVVAGINYFIKVSTQQIPPLLPSLLKCSS</sequence>
<evidence type="ECO:0000313" key="8">
    <source>
        <dbReference type="Proteomes" id="UP000694380"/>
    </source>
</evidence>